<feature type="compositionally biased region" description="Polar residues" evidence="1">
    <location>
        <begin position="215"/>
        <end position="230"/>
    </location>
</feature>
<name>A0ABP1RBQ8_9HEXA</name>
<evidence type="ECO:0000256" key="1">
    <source>
        <dbReference type="SAM" id="MobiDB-lite"/>
    </source>
</evidence>
<protein>
    <submittedName>
        <fullName evidence="2">Uncharacterized protein</fullName>
    </submittedName>
</protein>
<sequence length="721" mass="81700">MLRVHQRYEHRHPRSNVPLALTYQICPYSVAFLFLLLDVSSNGAPLFSEPAQGPYQHQLNIPVSQFSQEAAPPPFVPVSNRIMPVNQNQWERPNVQLPSGMPFIPINGGSRLENPAFPNGPGFNVPFNPVINSHGSPFYGATNPNTQFLNADQNQMLPLRNSPYPVPSSPLSQPYNPSSRIQAPMPFPNQYQGDLTPSQGISRSQQEFLPKRPAPQQQPYGYQRSLTQSYIPPRSPLDRSLSPGTMPGSSFQSQPDQLYYAKQGVDFPQNRQPCYQFPQNMQPSNQFQQIMQPSNQFQQNMQPSNQLQQNMQMSNQLPQNMQPSNQFQKNMQPSNQFPNNMQPSNQFQQNMQMPNQLPQNMPPQHHQFQEYIGRPSTNLHSQSSQFVPSERWGWSENSLDLPPLQRQRQTPIDMPPTVVRIPNQTPMPVSIEYAQLPPAYDPYQQPPPSFLGGDRTKTADVYENERGQQFYPERKIHPQGPSSDVQYPSPRQAARDFGQNAENHGAEQEIARDVSSFSNQGGRSADPRERAQQILDRLSSKSNHPEFTHPILDRARARGRVSSVQFSDRQADPVDYEHQEDVGHQSIANDGETNFFLNEPHNQKLPSFGLEEDAPPHPQVSNPQTIKVEPQPALINSEASGVGAVPKSVNAQVHHPIRHLPHRGGSVAYYNQDALDAHHKRLMSHTTTSEDKDFERDDVVLSWYKQMAEEVFSIPSSHIFL</sequence>
<evidence type="ECO:0000313" key="3">
    <source>
        <dbReference type="Proteomes" id="UP001642540"/>
    </source>
</evidence>
<evidence type="ECO:0000313" key="2">
    <source>
        <dbReference type="EMBL" id="CAL8124800.1"/>
    </source>
</evidence>
<feature type="region of interest" description="Disordered" evidence="1">
    <location>
        <begin position="468"/>
        <end position="530"/>
    </location>
</feature>
<proteinExistence type="predicted"/>
<comment type="caution">
    <text evidence="2">The sequence shown here is derived from an EMBL/GenBank/DDBJ whole genome shotgun (WGS) entry which is preliminary data.</text>
</comment>
<feature type="compositionally biased region" description="Polar residues" evidence="1">
    <location>
        <begin position="189"/>
        <end position="207"/>
    </location>
</feature>
<reference evidence="2 3" key="1">
    <citation type="submission" date="2024-08" db="EMBL/GenBank/DDBJ databases">
        <authorList>
            <person name="Cucini C."/>
            <person name="Frati F."/>
        </authorList>
    </citation>
    <scope>NUCLEOTIDE SEQUENCE [LARGE SCALE GENOMIC DNA]</scope>
</reference>
<dbReference type="Proteomes" id="UP001642540">
    <property type="component" value="Unassembled WGS sequence"/>
</dbReference>
<accession>A0ABP1RBQ8</accession>
<feature type="region of interest" description="Disordered" evidence="1">
    <location>
        <begin position="157"/>
        <end position="252"/>
    </location>
</feature>
<organism evidence="2 3">
    <name type="scientific">Orchesella dallaii</name>
    <dbReference type="NCBI Taxonomy" id="48710"/>
    <lineage>
        <taxon>Eukaryota</taxon>
        <taxon>Metazoa</taxon>
        <taxon>Ecdysozoa</taxon>
        <taxon>Arthropoda</taxon>
        <taxon>Hexapoda</taxon>
        <taxon>Collembola</taxon>
        <taxon>Entomobryomorpha</taxon>
        <taxon>Entomobryoidea</taxon>
        <taxon>Orchesellidae</taxon>
        <taxon>Orchesellinae</taxon>
        <taxon>Orchesella</taxon>
    </lineage>
</organism>
<keyword evidence="3" id="KW-1185">Reference proteome</keyword>
<dbReference type="EMBL" id="CAXLJM020000068">
    <property type="protein sequence ID" value="CAL8124800.1"/>
    <property type="molecule type" value="Genomic_DNA"/>
</dbReference>
<feature type="compositionally biased region" description="Polar residues" evidence="1">
    <location>
        <begin position="169"/>
        <end position="181"/>
    </location>
</feature>
<gene>
    <name evidence="2" type="ORF">ODALV1_LOCUS20769</name>
</gene>